<feature type="domain" description="ABC transmembrane type-1" evidence="8">
    <location>
        <begin position="85"/>
        <end position="274"/>
    </location>
</feature>
<dbReference type="Gene3D" id="1.10.3720.10">
    <property type="entry name" value="MetI-like"/>
    <property type="match status" value="1"/>
</dbReference>
<feature type="transmembrane region" description="Helical" evidence="7">
    <location>
        <begin position="23"/>
        <end position="45"/>
    </location>
</feature>
<dbReference type="InterPro" id="IPR035906">
    <property type="entry name" value="MetI-like_sf"/>
</dbReference>
<feature type="transmembrane region" description="Helical" evidence="7">
    <location>
        <begin position="148"/>
        <end position="168"/>
    </location>
</feature>
<proteinExistence type="inferred from homology"/>
<evidence type="ECO:0000256" key="4">
    <source>
        <dbReference type="ARBA" id="ARBA00022692"/>
    </source>
</evidence>
<dbReference type="InterPro" id="IPR025966">
    <property type="entry name" value="OppC_N"/>
</dbReference>
<evidence type="ECO:0000256" key="6">
    <source>
        <dbReference type="ARBA" id="ARBA00023136"/>
    </source>
</evidence>
<evidence type="ECO:0000256" key="7">
    <source>
        <dbReference type="RuleBase" id="RU363032"/>
    </source>
</evidence>
<keyword evidence="5 7" id="KW-1133">Transmembrane helix</keyword>
<evidence type="ECO:0000256" key="3">
    <source>
        <dbReference type="ARBA" id="ARBA00022475"/>
    </source>
</evidence>
<protein>
    <submittedName>
        <fullName evidence="9">ABC transporter permease</fullName>
    </submittedName>
</protein>
<gene>
    <name evidence="9" type="ORF">ACH49W_29290</name>
</gene>
<reference evidence="9 10" key="1">
    <citation type="submission" date="2024-10" db="EMBL/GenBank/DDBJ databases">
        <title>The Natural Products Discovery Center: Release of the First 8490 Sequenced Strains for Exploring Actinobacteria Biosynthetic Diversity.</title>
        <authorList>
            <person name="Kalkreuter E."/>
            <person name="Kautsar S.A."/>
            <person name="Yang D."/>
            <person name="Bader C.D."/>
            <person name="Teijaro C.N."/>
            <person name="Fluegel L."/>
            <person name="Davis C.M."/>
            <person name="Simpson J.R."/>
            <person name="Lauterbach L."/>
            <person name="Steele A.D."/>
            <person name="Gui C."/>
            <person name="Meng S."/>
            <person name="Li G."/>
            <person name="Viehrig K."/>
            <person name="Ye F."/>
            <person name="Su P."/>
            <person name="Kiefer A.F."/>
            <person name="Nichols A."/>
            <person name="Cepeda A.J."/>
            <person name="Yan W."/>
            <person name="Fan B."/>
            <person name="Jiang Y."/>
            <person name="Adhikari A."/>
            <person name="Zheng C.-J."/>
            <person name="Schuster L."/>
            <person name="Cowan T.M."/>
            <person name="Smanski M.J."/>
            <person name="Chevrette M.G."/>
            <person name="De Carvalho L.P.S."/>
            <person name="Shen B."/>
        </authorList>
    </citation>
    <scope>NUCLEOTIDE SEQUENCE [LARGE SCALE GENOMIC DNA]</scope>
    <source>
        <strain evidence="9 10">NPDC019275</strain>
    </source>
</reference>
<feature type="transmembrane region" description="Helical" evidence="7">
    <location>
        <begin position="88"/>
        <end position="108"/>
    </location>
</feature>
<dbReference type="PANTHER" id="PTHR43386:SF25">
    <property type="entry name" value="PEPTIDE ABC TRANSPORTER PERMEASE PROTEIN"/>
    <property type="match status" value="1"/>
</dbReference>
<dbReference type="InterPro" id="IPR050366">
    <property type="entry name" value="BP-dependent_transpt_permease"/>
</dbReference>
<keyword evidence="3" id="KW-1003">Cell membrane</keyword>
<evidence type="ECO:0000259" key="8">
    <source>
        <dbReference type="PROSITE" id="PS50928"/>
    </source>
</evidence>
<dbReference type="Proteomes" id="UP001611415">
    <property type="component" value="Unassembled WGS sequence"/>
</dbReference>
<comment type="subcellular location">
    <subcellularLocation>
        <location evidence="1 7">Cell membrane</location>
        <topology evidence="1 7">Multi-pass membrane protein</topology>
    </subcellularLocation>
</comment>
<dbReference type="InterPro" id="IPR000515">
    <property type="entry name" value="MetI-like"/>
</dbReference>
<dbReference type="CDD" id="cd06261">
    <property type="entry name" value="TM_PBP2"/>
    <property type="match status" value="1"/>
</dbReference>
<evidence type="ECO:0000313" key="10">
    <source>
        <dbReference type="Proteomes" id="UP001611415"/>
    </source>
</evidence>
<organism evidence="9 10">
    <name type="scientific">Nocardia xishanensis</name>
    <dbReference type="NCBI Taxonomy" id="238964"/>
    <lineage>
        <taxon>Bacteria</taxon>
        <taxon>Bacillati</taxon>
        <taxon>Actinomycetota</taxon>
        <taxon>Actinomycetes</taxon>
        <taxon>Mycobacteriales</taxon>
        <taxon>Nocardiaceae</taxon>
        <taxon>Nocardia</taxon>
    </lineage>
</organism>
<dbReference type="RefSeq" id="WP_357401998.1">
    <property type="nucleotide sequence ID" value="NZ_JBEYCD010000003.1"/>
</dbReference>
<evidence type="ECO:0000256" key="5">
    <source>
        <dbReference type="ARBA" id="ARBA00022989"/>
    </source>
</evidence>
<keyword evidence="4 7" id="KW-0812">Transmembrane</keyword>
<keyword evidence="6 7" id="KW-0472">Membrane</keyword>
<dbReference type="Pfam" id="PF12911">
    <property type="entry name" value="OppC_N"/>
    <property type="match status" value="1"/>
</dbReference>
<feature type="transmembrane region" description="Helical" evidence="7">
    <location>
        <begin position="252"/>
        <end position="271"/>
    </location>
</feature>
<dbReference type="PROSITE" id="PS50928">
    <property type="entry name" value="ABC_TM1"/>
    <property type="match status" value="1"/>
</dbReference>
<sequence>MSTVTLAAGTRSTGDTRRRRSRAAFWLALAILGILIVLAALAPLVTPYSPTDQDLTNRFAGPSGAHLLGTDSYGRDVLSRLIWGGRSSFVAVTIAVGVGLTVGLPWGLGAGYGPAWLRMLLLRAADAFLAFPALVLAVAITGVLGPDLVTAMCAVGVVFAPVIARLTAGGVAQVRRSEYVLCAQLAGCPTHVTLLRHVLPNAVGPVIVQATLFSGLAFVIEAALSFIGLGIQPPTPSWGGDLNNAYQHILSAPNQVLAPGVLIAIVVMATYRIGDEVRDRLSGLGSAPAAEQSRREAE</sequence>
<dbReference type="PANTHER" id="PTHR43386">
    <property type="entry name" value="OLIGOPEPTIDE TRANSPORT SYSTEM PERMEASE PROTEIN APPC"/>
    <property type="match status" value="1"/>
</dbReference>
<evidence type="ECO:0000256" key="2">
    <source>
        <dbReference type="ARBA" id="ARBA00022448"/>
    </source>
</evidence>
<name>A0ABW7X906_9NOCA</name>
<evidence type="ECO:0000256" key="1">
    <source>
        <dbReference type="ARBA" id="ARBA00004651"/>
    </source>
</evidence>
<dbReference type="EMBL" id="JBIRYO010000025">
    <property type="protein sequence ID" value="MFI2477489.1"/>
    <property type="molecule type" value="Genomic_DNA"/>
</dbReference>
<feature type="transmembrane region" description="Helical" evidence="7">
    <location>
        <begin position="206"/>
        <end position="232"/>
    </location>
</feature>
<comment type="similarity">
    <text evidence="7">Belongs to the binding-protein-dependent transport system permease family.</text>
</comment>
<feature type="transmembrane region" description="Helical" evidence="7">
    <location>
        <begin position="120"/>
        <end position="142"/>
    </location>
</feature>
<keyword evidence="10" id="KW-1185">Reference proteome</keyword>
<evidence type="ECO:0000313" key="9">
    <source>
        <dbReference type="EMBL" id="MFI2477489.1"/>
    </source>
</evidence>
<dbReference type="SUPFAM" id="SSF161098">
    <property type="entry name" value="MetI-like"/>
    <property type="match status" value="1"/>
</dbReference>
<comment type="caution">
    <text evidence="9">The sequence shown here is derived from an EMBL/GenBank/DDBJ whole genome shotgun (WGS) entry which is preliminary data.</text>
</comment>
<keyword evidence="2 7" id="KW-0813">Transport</keyword>
<accession>A0ABW7X906</accession>
<dbReference type="Pfam" id="PF00528">
    <property type="entry name" value="BPD_transp_1"/>
    <property type="match status" value="1"/>
</dbReference>